<evidence type="ECO:0000313" key="2">
    <source>
        <dbReference type="EMBL" id="CAH9139136.1"/>
    </source>
</evidence>
<protein>
    <submittedName>
        <fullName evidence="2">Uncharacterized protein</fullName>
    </submittedName>
</protein>
<dbReference type="EMBL" id="CAMAPF010001015">
    <property type="protein sequence ID" value="CAH9139136.1"/>
    <property type="molecule type" value="Genomic_DNA"/>
</dbReference>
<keyword evidence="3" id="KW-1185">Reference proteome</keyword>
<feature type="compositionally biased region" description="Low complexity" evidence="1">
    <location>
        <begin position="167"/>
        <end position="179"/>
    </location>
</feature>
<dbReference type="AlphaFoldDB" id="A0AAV0FUX8"/>
<dbReference type="PANTHER" id="PTHR33527">
    <property type="entry name" value="OS07G0274300 PROTEIN"/>
    <property type="match status" value="1"/>
</dbReference>
<feature type="region of interest" description="Disordered" evidence="1">
    <location>
        <begin position="158"/>
        <end position="188"/>
    </location>
</feature>
<name>A0AAV0FUX8_9ASTE</name>
<accession>A0AAV0FUX8</accession>
<evidence type="ECO:0000256" key="1">
    <source>
        <dbReference type="SAM" id="MobiDB-lite"/>
    </source>
</evidence>
<evidence type="ECO:0000313" key="3">
    <source>
        <dbReference type="Proteomes" id="UP001152523"/>
    </source>
</evidence>
<gene>
    <name evidence="2" type="ORF">CEPIT_LOCUS37362</name>
</gene>
<sequence length="285" mass="31450">MEASAYPRVCAEMNRVFHTIDRQLYSILVFQLHTDPNVAAFTIALWVWLEHVTLSSLVGKIKSSSLEMIKGLANEAVFVLRCITAVDPPHLPSHFSFFSISPATSDPEISLTQALVGKHLSLDFLRQNRAAAAFGIKKVVNGGCVRALKDLMEMASATPQTARQLDSPSASSSSSRSVPGPLPRALGFSEVPRDRRSLFATFLRGFPVGEEEIKSFFKDMFDGRECVEAVSMQPVKQPNQQPLFGVIVFTTPGIIHFVLNGTYKVKLSINGKPVRVRKYIPKPAF</sequence>
<comment type="caution">
    <text evidence="2">The sequence shown here is derived from an EMBL/GenBank/DDBJ whole genome shotgun (WGS) entry which is preliminary data.</text>
</comment>
<reference evidence="2" key="1">
    <citation type="submission" date="2022-07" db="EMBL/GenBank/DDBJ databases">
        <authorList>
            <person name="Macas J."/>
            <person name="Novak P."/>
            <person name="Neumann P."/>
        </authorList>
    </citation>
    <scope>NUCLEOTIDE SEQUENCE</scope>
</reference>
<organism evidence="2 3">
    <name type="scientific">Cuscuta epithymum</name>
    <dbReference type="NCBI Taxonomy" id="186058"/>
    <lineage>
        <taxon>Eukaryota</taxon>
        <taxon>Viridiplantae</taxon>
        <taxon>Streptophyta</taxon>
        <taxon>Embryophyta</taxon>
        <taxon>Tracheophyta</taxon>
        <taxon>Spermatophyta</taxon>
        <taxon>Magnoliopsida</taxon>
        <taxon>eudicotyledons</taxon>
        <taxon>Gunneridae</taxon>
        <taxon>Pentapetalae</taxon>
        <taxon>asterids</taxon>
        <taxon>lamiids</taxon>
        <taxon>Solanales</taxon>
        <taxon>Convolvulaceae</taxon>
        <taxon>Cuscuteae</taxon>
        <taxon>Cuscuta</taxon>
        <taxon>Cuscuta subgen. Cuscuta</taxon>
    </lineage>
</organism>
<proteinExistence type="predicted"/>
<dbReference type="Proteomes" id="UP001152523">
    <property type="component" value="Unassembled WGS sequence"/>
</dbReference>
<dbReference type="PANTHER" id="PTHR33527:SF14">
    <property type="entry name" value="OS07G0274300 PROTEIN"/>
    <property type="match status" value="1"/>
</dbReference>